<comment type="caution">
    <text evidence="1">The sequence shown here is derived from an EMBL/GenBank/DDBJ whole genome shotgun (WGS) entry which is preliminary data.</text>
</comment>
<reference evidence="1" key="1">
    <citation type="submission" date="2020-11" db="EMBL/GenBank/DDBJ databases">
        <authorList>
            <consortium name="DOE Joint Genome Institute"/>
            <person name="Ahrendt S."/>
            <person name="Riley R."/>
            <person name="Andreopoulos W."/>
            <person name="Labutti K."/>
            <person name="Pangilinan J."/>
            <person name="Ruiz-Duenas F.J."/>
            <person name="Barrasa J.M."/>
            <person name="Sanchez-Garcia M."/>
            <person name="Camarero S."/>
            <person name="Miyauchi S."/>
            <person name="Serrano A."/>
            <person name="Linde D."/>
            <person name="Babiker R."/>
            <person name="Drula E."/>
            <person name="Ayuso-Fernandez I."/>
            <person name="Pacheco R."/>
            <person name="Padilla G."/>
            <person name="Ferreira P."/>
            <person name="Barriuso J."/>
            <person name="Kellner H."/>
            <person name="Castanera R."/>
            <person name="Alfaro M."/>
            <person name="Ramirez L."/>
            <person name="Pisabarro A.G."/>
            <person name="Kuo A."/>
            <person name="Tritt A."/>
            <person name="Lipzen A."/>
            <person name="He G."/>
            <person name="Yan M."/>
            <person name="Ng V."/>
            <person name="Cullen D."/>
            <person name="Martin F."/>
            <person name="Rosso M.-N."/>
            <person name="Henrissat B."/>
            <person name="Hibbett D."/>
            <person name="Martinez A.T."/>
            <person name="Grigoriev I.V."/>
        </authorList>
    </citation>
    <scope>NUCLEOTIDE SEQUENCE</scope>
    <source>
        <strain evidence="1">CBS 247.69</strain>
    </source>
</reference>
<name>A0A9P5Y1N1_9AGAR</name>
<gene>
    <name evidence="1" type="ORF">BDZ94DRAFT_1324562</name>
</gene>
<keyword evidence="2" id="KW-1185">Reference proteome</keyword>
<evidence type="ECO:0000313" key="1">
    <source>
        <dbReference type="EMBL" id="KAF9459731.1"/>
    </source>
</evidence>
<sequence length="182" mass="19646">MMNTEEPSPPPYIPVLYDETHRGRWTMAPEIASMGHLANLTGYLEHHAPTTDGSFGICVAGGEGHFVSQTLYESIPEALRPALNTAEAGATVEFSLSGGKETAVGSVIMPIIFTNAITGSQFIVKLYALVLPNLLMGMFLSRNTLFNSFLKSEEWGGGKVTFICNFGNGPDVHIVHQLPALH</sequence>
<accession>A0A9P5Y1N1</accession>
<dbReference type="Proteomes" id="UP000807353">
    <property type="component" value="Unassembled WGS sequence"/>
</dbReference>
<evidence type="ECO:0000313" key="2">
    <source>
        <dbReference type="Proteomes" id="UP000807353"/>
    </source>
</evidence>
<dbReference type="EMBL" id="MU150311">
    <property type="protein sequence ID" value="KAF9459731.1"/>
    <property type="molecule type" value="Genomic_DNA"/>
</dbReference>
<dbReference type="OrthoDB" id="5378863at2759"/>
<protein>
    <submittedName>
        <fullName evidence="1">Uncharacterized protein</fullName>
    </submittedName>
</protein>
<proteinExistence type="predicted"/>
<dbReference type="AlphaFoldDB" id="A0A9P5Y1N1"/>
<organism evidence="1 2">
    <name type="scientific">Collybia nuda</name>
    <dbReference type="NCBI Taxonomy" id="64659"/>
    <lineage>
        <taxon>Eukaryota</taxon>
        <taxon>Fungi</taxon>
        <taxon>Dikarya</taxon>
        <taxon>Basidiomycota</taxon>
        <taxon>Agaricomycotina</taxon>
        <taxon>Agaricomycetes</taxon>
        <taxon>Agaricomycetidae</taxon>
        <taxon>Agaricales</taxon>
        <taxon>Tricholomatineae</taxon>
        <taxon>Clitocybaceae</taxon>
        <taxon>Collybia</taxon>
    </lineage>
</organism>